<dbReference type="Proteomes" id="UP001596074">
    <property type="component" value="Unassembled WGS sequence"/>
</dbReference>
<dbReference type="Pfam" id="PF13560">
    <property type="entry name" value="HTH_31"/>
    <property type="match status" value="1"/>
</dbReference>
<dbReference type="Pfam" id="PF19054">
    <property type="entry name" value="DUF5753"/>
    <property type="match status" value="1"/>
</dbReference>
<organism evidence="2 3">
    <name type="scientific">Actinomadura rugatobispora</name>
    <dbReference type="NCBI Taxonomy" id="1994"/>
    <lineage>
        <taxon>Bacteria</taxon>
        <taxon>Bacillati</taxon>
        <taxon>Actinomycetota</taxon>
        <taxon>Actinomycetes</taxon>
        <taxon>Streptosporangiales</taxon>
        <taxon>Thermomonosporaceae</taxon>
        <taxon>Actinomadura</taxon>
    </lineage>
</organism>
<dbReference type="EMBL" id="JBHSON010000065">
    <property type="protein sequence ID" value="MFC5751193.1"/>
    <property type="molecule type" value="Genomic_DNA"/>
</dbReference>
<name>A0ABW1ABU8_9ACTN</name>
<dbReference type="PROSITE" id="PS50943">
    <property type="entry name" value="HTH_CROC1"/>
    <property type="match status" value="1"/>
</dbReference>
<dbReference type="InterPro" id="IPR010982">
    <property type="entry name" value="Lambda_DNA-bd_dom_sf"/>
</dbReference>
<evidence type="ECO:0000259" key="1">
    <source>
        <dbReference type="PROSITE" id="PS50943"/>
    </source>
</evidence>
<dbReference type="SUPFAM" id="SSF47413">
    <property type="entry name" value="lambda repressor-like DNA-binding domains"/>
    <property type="match status" value="1"/>
</dbReference>
<accession>A0ABW1ABU8</accession>
<dbReference type="RefSeq" id="WP_378287081.1">
    <property type="nucleotide sequence ID" value="NZ_JBHSON010000065.1"/>
</dbReference>
<comment type="caution">
    <text evidence="2">The sequence shown here is derived from an EMBL/GenBank/DDBJ whole genome shotgun (WGS) entry which is preliminary data.</text>
</comment>
<evidence type="ECO:0000313" key="3">
    <source>
        <dbReference type="Proteomes" id="UP001596074"/>
    </source>
</evidence>
<reference evidence="3" key="1">
    <citation type="journal article" date="2019" name="Int. J. Syst. Evol. Microbiol.">
        <title>The Global Catalogue of Microorganisms (GCM) 10K type strain sequencing project: providing services to taxonomists for standard genome sequencing and annotation.</title>
        <authorList>
            <consortium name="The Broad Institute Genomics Platform"/>
            <consortium name="The Broad Institute Genome Sequencing Center for Infectious Disease"/>
            <person name="Wu L."/>
            <person name="Ma J."/>
        </authorList>
    </citation>
    <scope>NUCLEOTIDE SEQUENCE [LARGE SCALE GENOMIC DNA]</scope>
    <source>
        <strain evidence="3">KCTC 42087</strain>
    </source>
</reference>
<dbReference type="SMART" id="SM00530">
    <property type="entry name" value="HTH_XRE"/>
    <property type="match status" value="1"/>
</dbReference>
<dbReference type="InterPro" id="IPR001387">
    <property type="entry name" value="Cro/C1-type_HTH"/>
</dbReference>
<dbReference type="Gene3D" id="1.10.260.40">
    <property type="entry name" value="lambda repressor-like DNA-binding domains"/>
    <property type="match status" value="1"/>
</dbReference>
<sequence length="291" mass="32450">MNGLAASKTELGGPTALRILLGAQLRRLREQGGVSRGDAARAIRATESKISRLELGRSGFKQRDVADLLTLFGISADEDRESLLSLARRASAPGWWQQYHDVIPPWLELYIGLEEAASVLRTYEVQFVHGLMQTEDYARAVVGLRHSAKEQEQIERRVALRMRRQQLLQRESPRLWSVIDEAALRRPLGGRRVMRAQLEHLIALSDLPNLTLQVVPFQAGGHPAAGGAFTLLRFAQPEIADLVYIEQVSSALYLDKRPDVENYTQIMNELSVQAAPRDATRDILAGILADT</sequence>
<protein>
    <submittedName>
        <fullName evidence="2">Helix-turn-helix domain-containing protein</fullName>
    </submittedName>
</protein>
<gene>
    <name evidence="2" type="ORF">ACFPZN_36730</name>
</gene>
<feature type="domain" description="HTH cro/C1-type" evidence="1">
    <location>
        <begin position="25"/>
        <end position="80"/>
    </location>
</feature>
<dbReference type="CDD" id="cd00093">
    <property type="entry name" value="HTH_XRE"/>
    <property type="match status" value="1"/>
</dbReference>
<evidence type="ECO:0000313" key="2">
    <source>
        <dbReference type="EMBL" id="MFC5751193.1"/>
    </source>
</evidence>
<keyword evidence="3" id="KW-1185">Reference proteome</keyword>
<proteinExistence type="predicted"/>
<dbReference type="InterPro" id="IPR043917">
    <property type="entry name" value="DUF5753"/>
</dbReference>